<dbReference type="RefSeq" id="WP_187301473.1">
    <property type="nucleotide sequence ID" value="NZ_JACRYT010000001.1"/>
</dbReference>
<evidence type="ECO:0000256" key="4">
    <source>
        <dbReference type="ARBA" id="ARBA00022692"/>
    </source>
</evidence>
<evidence type="ECO:0000256" key="6">
    <source>
        <dbReference type="ARBA" id="ARBA00023136"/>
    </source>
</evidence>
<evidence type="ECO:0000256" key="7">
    <source>
        <dbReference type="SAM" id="Phobius"/>
    </source>
</evidence>
<gene>
    <name evidence="8" type="ORF">H9L42_00305</name>
</gene>
<sequence length="853" mass="99226">MRCENQNETMPLNRFLAKGWVIPALLLSLDLGILLGCNYIINSLYQLKAYSQDTEHPFTYFGPQNLWFHLDQGQGVLPYLYLVILGMLLVLDACLAYQIRVSFSEKTINHGQKGTRRWTTIPEIRQQYKEIPMKDTFYPGKPGLLVSRYKNFLYIDDIPSNNLYLGVTRSGKGEMYVISAIDICSRAKRIEDRPSLIINDPKLELFKMSKRTLEKRGYLVHLLNLDDPLHSMGYNPMFLVIAHYKAGRKENAKQAARSFAFSVFHTEESTGGQDPVWRDTATDLFTALMVAVASDCIEDDQKLDVERRRVFAQKVQAYQNLSKEEQEVAIRFYQERKRQWKKRVNRDELDLEVEPVLDAQVHWIPDTEDYEPLAFYERQANCYSCLNFFRELCDRAKSKAGENEEAFEKEAKTALDEYFNSRGKLDYAAALYSTIKNTGDRTKGSVFMSMQSALGIFSLDSIAQLTAENTIDFREIGYGEKPVAIFMGSAAEDRSNHFLISTFISQMNQYLSQLTKEPGATGRLKRNVRFLIDEAGQLPKIENLSGFVTASLGLGLSFDFWIQSYEQFRAKYQEEAKTIEKNCMNQIYIKTMNDGSAEEYSEMLGKQTVIELQRTGGKFDLKKSYMETPTEKPLMFPEELAMLKEGESVLLRGIKRTDNIGCSIEGYPIINEYADPPGMLRKTGFFFFVLYKRLFLRDKYWLQKEERYVRFSEELRLQLDWNRRKRGTALMYRNQYLKDTFPDPDTIHLQDVNDESREHIHFERRVYDPERVLQQLKQSKGTVVSQMQQSQYYAKIHRILQQEAGMDYERRYALSGTQAPEQFLRQVKTIPVLSPRGRKEIEQKITKELRRSQ</sequence>
<dbReference type="EMBL" id="JACRYT010000001">
    <property type="protein sequence ID" value="MBC6678271.1"/>
    <property type="molecule type" value="Genomic_DNA"/>
</dbReference>
<proteinExistence type="inferred from homology"/>
<name>A0A923NG03_9FIRM</name>
<dbReference type="Gene3D" id="3.40.50.300">
    <property type="entry name" value="P-loop containing nucleotide triphosphate hydrolases"/>
    <property type="match status" value="1"/>
</dbReference>
<dbReference type="AlphaFoldDB" id="A0A923NG03"/>
<keyword evidence="6 7" id="KW-0472">Membrane</keyword>
<comment type="similarity">
    <text evidence="2">Belongs to the VirD4/TraG family.</text>
</comment>
<evidence type="ECO:0000313" key="8">
    <source>
        <dbReference type="EMBL" id="MBC6678271.1"/>
    </source>
</evidence>
<dbReference type="Proteomes" id="UP000602647">
    <property type="component" value="Unassembled WGS sequence"/>
</dbReference>
<keyword evidence="3" id="KW-1003">Cell membrane</keyword>
<evidence type="ECO:0000256" key="3">
    <source>
        <dbReference type="ARBA" id="ARBA00022475"/>
    </source>
</evidence>
<protein>
    <submittedName>
        <fullName evidence="8">Type IV secretory system conjugative DNA transfer family protein</fullName>
    </submittedName>
</protein>
<keyword evidence="5 7" id="KW-1133">Transmembrane helix</keyword>
<feature type="transmembrane region" description="Helical" evidence="7">
    <location>
        <begin position="20"/>
        <end position="41"/>
    </location>
</feature>
<keyword evidence="9" id="KW-1185">Reference proteome</keyword>
<dbReference type="InterPro" id="IPR003688">
    <property type="entry name" value="TraG/VirD4"/>
</dbReference>
<evidence type="ECO:0000313" key="9">
    <source>
        <dbReference type="Proteomes" id="UP000602647"/>
    </source>
</evidence>
<comment type="caution">
    <text evidence="8">The sequence shown here is derived from an EMBL/GenBank/DDBJ whole genome shotgun (WGS) entry which is preliminary data.</text>
</comment>
<dbReference type="Pfam" id="PF02534">
    <property type="entry name" value="T4SS-DNA_transf"/>
    <property type="match status" value="2"/>
</dbReference>
<evidence type="ECO:0000256" key="2">
    <source>
        <dbReference type="ARBA" id="ARBA00008806"/>
    </source>
</evidence>
<evidence type="ECO:0000256" key="5">
    <source>
        <dbReference type="ARBA" id="ARBA00022989"/>
    </source>
</evidence>
<dbReference type="InterPro" id="IPR027417">
    <property type="entry name" value="P-loop_NTPase"/>
</dbReference>
<comment type="subcellular location">
    <subcellularLocation>
        <location evidence="1">Cell membrane</location>
        <topology evidence="1">Multi-pass membrane protein</topology>
    </subcellularLocation>
</comment>
<accession>A0A923NG03</accession>
<evidence type="ECO:0000256" key="1">
    <source>
        <dbReference type="ARBA" id="ARBA00004651"/>
    </source>
</evidence>
<dbReference type="InterPro" id="IPR051539">
    <property type="entry name" value="T4SS-coupling_protein"/>
</dbReference>
<dbReference type="GO" id="GO:0005886">
    <property type="term" value="C:plasma membrane"/>
    <property type="evidence" value="ECO:0007669"/>
    <property type="project" value="UniProtKB-SubCell"/>
</dbReference>
<dbReference type="CDD" id="cd01127">
    <property type="entry name" value="TrwB_TraG_TraD_VirD4"/>
    <property type="match status" value="2"/>
</dbReference>
<dbReference type="PANTHER" id="PTHR37937">
    <property type="entry name" value="CONJUGATIVE TRANSFER: DNA TRANSPORT"/>
    <property type="match status" value="1"/>
</dbReference>
<dbReference type="PANTHER" id="PTHR37937:SF1">
    <property type="entry name" value="CONJUGATIVE TRANSFER: DNA TRANSPORT"/>
    <property type="match status" value="1"/>
</dbReference>
<keyword evidence="4 7" id="KW-0812">Transmembrane</keyword>
<reference evidence="8" key="1">
    <citation type="submission" date="2020-08" db="EMBL/GenBank/DDBJ databases">
        <title>Genome public.</title>
        <authorList>
            <person name="Liu C."/>
            <person name="Sun Q."/>
        </authorList>
    </citation>
    <scope>NUCLEOTIDE SEQUENCE</scope>
    <source>
        <strain evidence="8">BX12</strain>
    </source>
</reference>
<feature type="transmembrane region" description="Helical" evidence="7">
    <location>
        <begin position="79"/>
        <end position="99"/>
    </location>
</feature>
<organism evidence="8 9">
    <name type="scientific">Zhenpiania hominis</name>
    <dbReference type="NCBI Taxonomy" id="2763644"/>
    <lineage>
        <taxon>Bacteria</taxon>
        <taxon>Bacillati</taxon>
        <taxon>Bacillota</taxon>
        <taxon>Clostridia</taxon>
        <taxon>Peptostreptococcales</taxon>
        <taxon>Anaerovoracaceae</taxon>
        <taxon>Zhenpiania</taxon>
    </lineage>
</organism>
<dbReference type="SUPFAM" id="SSF52540">
    <property type="entry name" value="P-loop containing nucleoside triphosphate hydrolases"/>
    <property type="match status" value="1"/>
</dbReference>